<sequence>MVDAIRKKKPIKLLKSKAMRWLDNQPVSVAIQANLLDFLHYLSGVFDGSTNWDEAGYIRIKPGISAGLGLCGIAMYASYPTI</sequence>
<dbReference type="InterPro" id="IPR038765">
    <property type="entry name" value="Papain-like_cys_pep_sf"/>
</dbReference>
<dbReference type="AlphaFoldDB" id="A0A444Y5V0"/>
<dbReference type="SUPFAM" id="SSF54001">
    <property type="entry name" value="Cysteine proteinases"/>
    <property type="match status" value="1"/>
</dbReference>
<gene>
    <name evidence="1" type="ORF">Ahy_B08g093303</name>
</gene>
<proteinExistence type="predicted"/>
<accession>A0A444Y5V0</accession>
<name>A0A444Y5V0_ARAHY</name>
<organism evidence="1 2">
    <name type="scientific">Arachis hypogaea</name>
    <name type="common">Peanut</name>
    <dbReference type="NCBI Taxonomy" id="3818"/>
    <lineage>
        <taxon>Eukaryota</taxon>
        <taxon>Viridiplantae</taxon>
        <taxon>Streptophyta</taxon>
        <taxon>Embryophyta</taxon>
        <taxon>Tracheophyta</taxon>
        <taxon>Spermatophyta</taxon>
        <taxon>Magnoliopsida</taxon>
        <taxon>eudicotyledons</taxon>
        <taxon>Gunneridae</taxon>
        <taxon>Pentapetalae</taxon>
        <taxon>rosids</taxon>
        <taxon>fabids</taxon>
        <taxon>Fabales</taxon>
        <taxon>Fabaceae</taxon>
        <taxon>Papilionoideae</taxon>
        <taxon>50 kb inversion clade</taxon>
        <taxon>dalbergioids sensu lato</taxon>
        <taxon>Dalbergieae</taxon>
        <taxon>Pterocarpus clade</taxon>
        <taxon>Arachis</taxon>
    </lineage>
</organism>
<comment type="caution">
    <text evidence="1">The sequence shown here is derived from an EMBL/GenBank/DDBJ whole genome shotgun (WGS) entry which is preliminary data.</text>
</comment>
<evidence type="ECO:0000313" key="1">
    <source>
        <dbReference type="EMBL" id="RYQ97273.1"/>
    </source>
</evidence>
<keyword evidence="2" id="KW-1185">Reference proteome</keyword>
<evidence type="ECO:0000313" key="2">
    <source>
        <dbReference type="Proteomes" id="UP000289738"/>
    </source>
</evidence>
<dbReference type="EMBL" id="SDMP01000018">
    <property type="protein sequence ID" value="RYQ97273.1"/>
    <property type="molecule type" value="Genomic_DNA"/>
</dbReference>
<reference evidence="1 2" key="1">
    <citation type="submission" date="2019-01" db="EMBL/GenBank/DDBJ databases">
        <title>Sequencing of cultivated peanut Arachis hypogaea provides insights into genome evolution and oil improvement.</title>
        <authorList>
            <person name="Chen X."/>
        </authorList>
    </citation>
    <scope>NUCLEOTIDE SEQUENCE [LARGE SCALE GENOMIC DNA]</scope>
    <source>
        <strain evidence="2">cv. Fuhuasheng</strain>
        <tissue evidence="1">Leaves</tissue>
    </source>
</reference>
<dbReference type="Gene3D" id="3.90.70.10">
    <property type="entry name" value="Cysteine proteinases"/>
    <property type="match status" value="1"/>
</dbReference>
<dbReference type="Proteomes" id="UP000289738">
    <property type="component" value="Chromosome B08"/>
</dbReference>
<protein>
    <submittedName>
        <fullName evidence="1">Uncharacterized protein</fullName>
    </submittedName>
</protein>